<dbReference type="PANTHER" id="PTHR46254">
    <property type="entry name" value="PROTEIN GVQW1-RELATED"/>
    <property type="match status" value="1"/>
</dbReference>
<dbReference type="Proteomes" id="UP000009130">
    <property type="component" value="Chromosome 7"/>
</dbReference>
<feature type="non-terminal residue" evidence="1">
    <location>
        <position position="155"/>
    </location>
</feature>
<dbReference type="EMBL" id="CM001282">
    <property type="protein sequence ID" value="EHH63249.1"/>
    <property type="molecule type" value="Genomic_DNA"/>
</dbReference>
<dbReference type="AlphaFoldDB" id="G7P974"/>
<sequence>ESHAVAQAGVHWLDLGSLQAPPPRFPPFSCLSLLSSWDYRRPPPRPANFLYLKKIFFFFFETESRSVAQAGVQWPDLSSLQAPPPGFTPFSGLSLPNSWDYRRPPPRPATNFLFLVEMGFLHVGQAGLELLTSGDPPISDSQSAGVTGVRHCAWP</sequence>
<proteinExistence type="predicted"/>
<organism>
    <name type="scientific">Macaca fascicularis</name>
    <name type="common">Crab-eating macaque</name>
    <name type="synonym">Cynomolgus monkey</name>
    <dbReference type="NCBI Taxonomy" id="9541"/>
    <lineage>
        <taxon>Eukaryota</taxon>
        <taxon>Metazoa</taxon>
        <taxon>Chordata</taxon>
        <taxon>Craniata</taxon>
        <taxon>Vertebrata</taxon>
        <taxon>Euteleostomi</taxon>
        <taxon>Mammalia</taxon>
        <taxon>Eutheria</taxon>
        <taxon>Euarchontoglires</taxon>
        <taxon>Primates</taxon>
        <taxon>Haplorrhini</taxon>
        <taxon>Catarrhini</taxon>
        <taxon>Cercopithecidae</taxon>
        <taxon>Cercopithecinae</taxon>
        <taxon>Macaca</taxon>
    </lineage>
</organism>
<evidence type="ECO:0000313" key="1">
    <source>
        <dbReference type="EMBL" id="EHH63249.1"/>
    </source>
</evidence>
<gene>
    <name evidence="1" type="ORF">EGM_16173</name>
</gene>
<feature type="non-terminal residue" evidence="1">
    <location>
        <position position="1"/>
    </location>
</feature>
<dbReference type="PANTHER" id="PTHR46254:SF7">
    <property type="entry name" value="PI4-KINASE N-TERMINAL DOMAIN-CONTAINING PROTEIN"/>
    <property type="match status" value="1"/>
</dbReference>
<name>G7P974_MACFA</name>
<protein>
    <submittedName>
        <fullName evidence="1">Uncharacterized protein</fullName>
    </submittedName>
</protein>
<accession>G7P974</accession>
<dbReference type="PRINTS" id="PR02045">
    <property type="entry name" value="F138DOMAIN"/>
</dbReference>
<reference evidence="1" key="1">
    <citation type="journal article" date="2011" name="Nat. Biotechnol.">
        <title>Genome sequencing and comparison of two nonhuman primate animal models, the cynomolgus and Chinese rhesus macaques.</title>
        <authorList>
            <person name="Yan G."/>
            <person name="Zhang G."/>
            <person name="Fang X."/>
            <person name="Zhang Y."/>
            <person name="Li C."/>
            <person name="Ling F."/>
            <person name="Cooper D.N."/>
            <person name="Li Q."/>
            <person name="Li Y."/>
            <person name="van Gool A.J."/>
            <person name="Du H."/>
            <person name="Chen J."/>
            <person name="Chen R."/>
            <person name="Zhang P."/>
            <person name="Huang Z."/>
            <person name="Thompson J.R."/>
            <person name="Meng Y."/>
            <person name="Bai Y."/>
            <person name="Wang J."/>
            <person name="Zhuo M."/>
            <person name="Wang T."/>
            <person name="Huang Y."/>
            <person name="Wei L."/>
            <person name="Li J."/>
            <person name="Wang Z."/>
            <person name="Hu H."/>
            <person name="Yang P."/>
            <person name="Le L."/>
            <person name="Stenson P.D."/>
            <person name="Li B."/>
            <person name="Liu X."/>
            <person name="Ball E.V."/>
            <person name="An N."/>
            <person name="Huang Q."/>
            <person name="Zhang Y."/>
            <person name="Fan W."/>
            <person name="Zhang X."/>
            <person name="Li Y."/>
            <person name="Wang W."/>
            <person name="Katze M.G."/>
            <person name="Su B."/>
            <person name="Nielsen R."/>
            <person name="Yang H."/>
            <person name="Wang J."/>
            <person name="Wang X."/>
            <person name="Wang J."/>
        </authorList>
    </citation>
    <scope>NUCLEOTIDE SEQUENCE [LARGE SCALE GENOMIC DNA]</scope>
    <source>
        <strain evidence="1">CE-4</strain>
    </source>
</reference>